<dbReference type="EMBL" id="JAYKXP010000072">
    <property type="protein sequence ID" value="KAK7031013.1"/>
    <property type="molecule type" value="Genomic_DNA"/>
</dbReference>
<keyword evidence="4" id="KW-0472">Membrane</keyword>
<feature type="transmembrane region" description="Helical" evidence="4">
    <location>
        <begin position="12"/>
        <end position="31"/>
    </location>
</feature>
<feature type="active site" evidence="3">
    <location>
        <position position="223"/>
    </location>
</feature>
<dbReference type="AlphaFoldDB" id="A0AAW0BY37"/>
<dbReference type="Proteomes" id="UP001383192">
    <property type="component" value="Unassembled WGS sequence"/>
</dbReference>
<keyword evidence="7" id="KW-1185">Reference proteome</keyword>
<dbReference type="PROSITE" id="PS01174">
    <property type="entry name" value="LIPASE_GDXG_SER"/>
    <property type="match status" value="1"/>
</dbReference>
<evidence type="ECO:0000259" key="5">
    <source>
        <dbReference type="Pfam" id="PF07859"/>
    </source>
</evidence>
<dbReference type="Gene3D" id="3.40.50.1820">
    <property type="entry name" value="alpha/beta hydrolase"/>
    <property type="match status" value="1"/>
</dbReference>
<organism evidence="6 7">
    <name type="scientific">Paramarasmius palmivorus</name>
    <dbReference type="NCBI Taxonomy" id="297713"/>
    <lineage>
        <taxon>Eukaryota</taxon>
        <taxon>Fungi</taxon>
        <taxon>Dikarya</taxon>
        <taxon>Basidiomycota</taxon>
        <taxon>Agaricomycotina</taxon>
        <taxon>Agaricomycetes</taxon>
        <taxon>Agaricomycetidae</taxon>
        <taxon>Agaricales</taxon>
        <taxon>Marasmiineae</taxon>
        <taxon>Marasmiaceae</taxon>
        <taxon>Paramarasmius</taxon>
    </lineage>
</organism>
<gene>
    <name evidence="6" type="ORF">VNI00_013803</name>
</gene>
<dbReference type="InterPro" id="IPR013094">
    <property type="entry name" value="AB_hydrolase_3"/>
</dbReference>
<dbReference type="SUPFAM" id="SSF53474">
    <property type="entry name" value="alpha/beta-Hydrolases"/>
    <property type="match status" value="1"/>
</dbReference>
<dbReference type="InterPro" id="IPR033140">
    <property type="entry name" value="Lipase_GDXG_put_SER_AS"/>
</dbReference>
<sequence>MMYSYRHQPVKSLYVIVGGFWLLLRIPFWVTRNLLPTWRPRRNWSLLRSFIVALVDAAVAIMTETSPPAPEQLDKLAKTPGFSWVEPVPTELIVGDIKRFAEMNDVQAARAGGFWYGPKGVDSSLGQAAKPGEKVLYLFHGGGFVMGSASPSFSPTATIAKGLLEHASGFSRLFALEYRLASGPPLPISNPFPACFLDVLAGYYYLVHTLHFAPENIIVAGDSAGGVLAYQLVRYCTTYGDSEGCSGRLPSPLGLLLLSPSVDASLHPVPGTSMVTNRRSDYTGAWFDTRYSVFALMGKALKESDIDRPWFSPGSKVYSDDDEGIKGVFTRFPKTMIVAGEAEMSRDCMRVLRDRMEREMGKEKVVYAEIDDAPHDFLGSTIWEPERTIALEEIAKWVAKL</sequence>
<evidence type="ECO:0000313" key="6">
    <source>
        <dbReference type="EMBL" id="KAK7031013.1"/>
    </source>
</evidence>
<dbReference type="GO" id="GO:0016787">
    <property type="term" value="F:hydrolase activity"/>
    <property type="evidence" value="ECO:0007669"/>
    <property type="project" value="UniProtKB-KW"/>
</dbReference>
<comment type="similarity">
    <text evidence="1">Belongs to the 'GDXG' lipolytic enzyme family.</text>
</comment>
<dbReference type="Pfam" id="PF07859">
    <property type="entry name" value="Abhydrolase_3"/>
    <property type="match status" value="1"/>
</dbReference>
<evidence type="ECO:0000256" key="1">
    <source>
        <dbReference type="ARBA" id="ARBA00010515"/>
    </source>
</evidence>
<accession>A0AAW0BY37</accession>
<dbReference type="InterPro" id="IPR050300">
    <property type="entry name" value="GDXG_lipolytic_enzyme"/>
</dbReference>
<name>A0AAW0BY37_9AGAR</name>
<dbReference type="PANTHER" id="PTHR48081:SF8">
    <property type="entry name" value="ALPHA_BETA HYDROLASE FOLD-3 DOMAIN-CONTAINING PROTEIN-RELATED"/>
    <property type="match status" value="1"/>
</dbReference>
<comment type="caution">
    <text evidence="6">The sequence shown here is derived from an EMBL/GenBank/DDBJ whole genome shotgun (WGS) entry which is preliminary data.</text>
</comment>
<evidence type="ECO:0000313" key="7">
    <source>
        <dbReference type="Proteomes" id="UP001383192"/>
    </source>
</evidence>
<evidence type="ECO:0000256" key="3">
    <source>
        <dbReference type="PROSITE-ProRule" id="PRU10038"/>
    </source>
</evidence>
<keyword evidence="4" id="KW-1133">Transmembrane helix</keyword>
<reference evidence="6 7" key="1">
    <citation type="submission" date="2024-01" db="EMBL/GenBank/DDBJ databases">
        <title>A draft genome for a cacao thread blight-causing isolate of Paramarasmius palmivorus.</title>
        <authorList>
            <person name="Baruah I.K."/>
            <person name="Bukari Y."/>
            <person name="Amoako-Attah I."/>
            <person name="Meinhardt L.W."/>
            <person name="Bailey B.A."/>
            <person name="Cohen S.P."/>
        </authorList>
    </citation>
    <scope>NUCLEOTIDE SEQUENCE [LARGE SCALE GENOMIC DNA]</scope>
    <source>
        <strain evidence="6 7">GH-12</strain>
    </source>
</reference>
<feature type="domain" description="Alpha/beta hydrolase fold-3" evidence="5">
    <location>
        <begin position="138"/>
        <end position="378"/>
    </location>
</feature>
<keyword evidence="2" id="KW-0378">Hydrolase</keyword>
<keyword evidence="4" id="KW-0812">Transmembrane</keyword>
<evidence type="ECO:0000256" key="4">
    <source>
        <dbReference type="SAM" id="Phobius"/>
    </source>
</evidence>
<evidence type="ECO:0000256" key="2">
    <source>
        <dbReference type="ARBA" id="ARBA00022801"/>
    </source>
</evidence>
<protein>
    <recommendedName>
        <fullName evidence="5">Alpha/beta hydrolase fold-3 domain-containing protein</fullName>
    </recommendedName>
</protein>
<proteinExistence type="inferred from homology"/>
<dbReference type="PANTHER" id="PTHR48081">
    <property type="entry name" value="AB HYDROLASE SUPERFAMILY PROTEIN C4A8.06C"/>
    <property type="match status" value="1"/>
</dbReference>
<dbReference type="InterPro" id="IPR029058">
    <property type="entry name" value="AB_hydrolase_fold"/>
</dbReference>